<dbReference type="Proteomes" id="UP000559598">
    <property type="component" value="Unassembled WGS sequence"/>
</dbReference>
<evidence type="ECO:0000313" key="2">
    <source>
        <dbReference type="EMBL" id="MBB4073825.1"/>
    </source>
</evidence>
<dbReference type="SUPFAM" id="SSF53098">
    <property type="entry name" value="Ribonuclease H-like"/>
    <property type="match status" value="1"/>
</dbReference>
<dbReference type="PANTHER" id="PTHR46889">
    <property type="entry name" value="TRANSPOSASE INSF FOR INSERTION SEQUENCE IS3B-RELATED"/>
    <property type="match status" value="1"/>
</dbReference>
<name>A0A840DQE2_9BACL</name>
<dbReference type="InterPro" id="IPR012337">
    <property type="entry name" value="RNaseH-like_sf"/>
</dbReference>
<proteinExistence type="predicted"/>
<dbReference type="GO" id="GO:0003676">
    <property type="term" value="F:nucleic acid binding"/>
    <property type="evidence" value="ECO:0007669"/>
    <property type="project" value="InterPro"/>
</dbReference>
<sequence>MNEPNQVWVADITYIWTKEGWLYLASIMDLFSRKIVGWHLSERMTKELVSKAFQRAIHRRNPQPGLIHHSDQGSQYASNEYQAMLRQYCKLARYFGTKWPFFCKFKRVFAR</sequence>
<dbReference type="PROSITE" id="PS50994">
    <property type="entry name" value="INTEGRASE"/>
    <property type="match status" value="1"/>
</dbReference>
<dbReference type="InterPro" id="IPR050900">
    <property type="entry name" value="Transposase_IS3/IS150/IS904"/>
</dbReference>
<evidence type="ECO:0000259" key="1">
    <source>
        <dbReference type="PROSITE" id="PS50994"/>
    </source>
</evidence>
<dbReference type="Pfam" id="PF00665">
    <property type="entry name" value="rve"/>
    <property type="match status" value="1"/>
</dbReference>
<dbReference type="PANTHER" id="PTHR46889:SF4">
    <property type="entry name" value="TRANSPOSASE INSO FOR INSERTION SEQUENCE ELEMENT IS911B-RELATED"/>
    <property type="match status" value="1"/>
</dbReference>
<organism evidence="2 3">
    <name type="scientific">Anoxybacteroides voinovskiense</name>
    <dbReference type="NCBI Taxonomy" id="230470"/>
    <lineage>
        <taxon>Bacteria</taxon>
        <taxon>Bacillati</taxon>
        <taxon>Bacillota</taxon>
        <taxon>Bacilli</taxon>
        <taxon>Bacillales</taxon>
        <taxon>Anoxybacillaceae</taxon>
        <taxon>Anoxybacteroides</taxon>
    </lineage>
</organism>
<dbReference type="InterPro" id="IPR036397">
    <property type="entry name" value="RNaseH_sf"/>
</dbReference>
<reference evidence="2 3" key="1">
    <citation type="submission" date="2020-08" db="EMBL/GenBank/DDBJ databases">
        <title>Genomic Encyclopedia of Type Strains, Phase IV (KMG-IV): sequencing the most valuable type-strain genomes for metagenomic binning, comparative biology and taxonomic classification.</title>
        <authorList>
            <person name="Goeker M."/>
        </authorList>
    </citation>
    <scope>NUCLEOTIDE SEQUENCE [LARGE SCALE GENOMIC DNA]</scope>
    <source>
        <strain evidence="2 3">DSM 17075</strain>
    </source>
</reference>
<feature type="domain" description="Integrase catalytic" evidence="1">
    <location>
        <begin position="1"/>
        <end position="88"/>
    </location>
</feature>
<accession>A0A840DQE2</accession>
<protein>
    <submittedName>
        <fullName evidence="2">Transposase InsO family protein</fullName>
    </submittedName>
</protein>
<dbReference type="InterPro" id="IPR001584">
    <property type="entry name" value="Integrase_cat-core"/>
</dbReference>
<gene>
    <name evidence="2" type="ORF">GGR02_001587</name>
</gene>
<evidence type="ECO:0000313" key="3">
    <source>
        <dbReference type="Proteomes" id="UP000559598"/>
    </source>
</evidence>
<dbReference type="EMBL" id="JACIDE010000008">
    <property type="protein sequence ID" value="MBB4073825.1"/>
    <property type="molecule type" value="Genomic_DNA"/>
</dbReference>
<dbReference type="AlphaFoldDB" id="A0A840DQE2"/>
<keyword evidence="3" id="KW-1185">Reference proteome</keyword>
<dbReference type="GO" id="GO:0015074">
    <property type="term" value="P:DNA integration"/>
    <property type="evidence" value="ECO:0007669"/>
    <property type="project" value="InterPro"/>
</dbReference>
<dbReference type="Gene3D" id="3.30.420.10">
    <property type="entry name" value="Ribonuclease H-like superfamily/Ribonuclease H"/>
    <property type="match status" value="1"/>
</dbReference>
<comment type="caution">
    <text evidence="2">The sequence shown here is derived from an EMBL/GenBank/DDBJ whole genome shotgun (WGS) entry which is preliminary data.</text>
</comment>